<dbReference type="STRING" id="1216932.CM240_3198"/>
<dbReference type="PATRIC" id="fig|1216932.3.peg.3170"/>
<evidence type="ECO:0000259" key="1">
    <source>
        <dbReference type="PROSITE" id="PS50075"/>
    </source>
</evidence>
<dbReference type="OrthoDB" id="1449405at2"/>
<accession>W6SKD6</accession>
<evidence type="ECO:0000313" key="3">
    <source>
        <dbReference type="Proteomes" id="UP000019426"/>
    </source>
</evidence>
<dbReference type="HOGENOM" id="CLU_108696_10_1_9"/>
<dbReference type="SUPFAM" id="SSF47336">
    <property type="entry name" value="ACP-like"/>
    <property type="match status" value="1"/>
</dbReference>
<dbReference type="RefSeq" id="WP_044040476.1">
    <property type="nucleotide sequence ID" value="NZ_HG917869.1"/>
</dbReference>
<dbReference type="KEGG" id="clt:CM240_3198"/>
<feature type="domain" description="Carrier" evidence="1">
    <location>
        <begin position="1"/>
        <end position="77"/>
    </location>
</feature>
<dbReference type="Pfam" id="PF00550">
    <property type="entry name" value="PP-binding"/>
    <property type="match status" value="1"/>
</dbReference>
<dbReference type="InterPro" id="IPR036736">
    <property type="entry name" value="ACP-like_sf"/>
</dbReference>
<dbReference type="Proteomes" id="UP000019426">
    <property type="component" value="Chromosome M2/40_rep2"/>
</dbReference>
<dbReference type="PROSITE" id="PS50075">
    <property type="entry name" value="CARRIER"/>
    <property type="match status" value="1"/>
</dbReference>
<sequence>MDKKIIEILADIKEDEKLKDTLTGESSIIDDVGLDSLEMINFLLMIEEEFKKEINFERLEYSNLSSINTFVTFLEAL</sequence>
<organism evidence="2 3">
    <name type="scientific">Clostridium bornimense</name>
    <dbReference type="NCBI Taxonomy" id="1216932"/>
    <lineage>
        <taxon>Bacteria</taxon>
        <taxon>Bacillati</taxon>
        <taxon>Bacillota</taxon>
        <taxon>Clostridia</taxon>
        <taxon>Eubacteriales</taxon>
        <taxon>Clostridiaceae</taxon>
        <taxon>Clostridium</taxon>
    </lineage>
</organism>
<keyword evidence="3" id="KW-1185">Reference proteome</keyword>
<dbReference type="Gene3D" id="1.10.1200.10">
    <property type="entry name" value="ACP-like"/>
    <property type="match status" value="1"/>
</dbReference>
<proteinExistence type="predicted"/>
<gene>
    <name evidence="2" type="ORF">CM240_3198</name>
</gene>
<dbReference type="AlphaFoldDB" id="W6SKD6"/>
<name>W6SKD6_9CLOT</name>
<reference evidence="2 3" key="1">
    <citation type="submission" date="2013-11" db="EMBL/GenBank/DDBJ databases">
        <title>Complete genome sequence of Clostridum sp. M2/40.</title>
        <authorList>
            <person name="Wibberg D."/>
            <person name="Puehler A."/>
            <person name="Schlueter A."/>
        </authorList>
    </citation>
    <scope>NUCLEOTIDE SEQUENCE [LARGE SCALE GENOMIC DNA]</scope>
    <source>
        <strain evidence="3">M2/40</strain>
    </source>
</reference>
<protein>
    <recommendedName>
        <fullName evidence="1">Carrier domain-containing protein</fullName>
    </recommendedName>
</protein>
<evidence type="ECO:0000313" key="2">
    <source>
        <dbReference type="EMBL" id="CDM70315.1"/>
    </source>
</evidence>
<dbReference type="EMBL" id="HG917869">
    <property type="protein sequence ID" value="CDM70315.1"/>
    <property type="molecule type" value="Genomic_DNA"/>
</dbReference>
<dbReference type="eggNOG" id="COG0236">
    <property type="taxonomic scope" value="Bacteria"/>
</dbReference>
<dbReference type="InterPro" id="IPR009081">
    <property type="entry name" value="PP-bd_ACP"/>
</dbReference>